<keyword evidence="12" id="KW-1185">Reference proteome</keyword>
<dbReference type="PANTHER" id="PTHR43275:SF1">
    <property type="entry name" value="D-MALATE DEHYDROGENASE [DECARBOXYLATING]"/>
    <property type="match status" value="1"/>
</dbReference>
<dbReference type="KEGG" id="kyr:CVV65_15175"/>
<evidence type="ECO:0000256" key="2">
    <source>
        <dbReference type="ARBA" id="ARBA00001946"/>
    </source>
</evidence>
<comment type="cofactor">
    <cofactor evidence="2">
        <name>Mg(2+)</name>
        <dbReference type="ChEBI" id="CHEBI:18420"/>
    </cofactor>
</comment>
<dbReference type="SUPFAM" id="SSF53659">
    <property type="entry name" value="Isocitrate/Isopropylmalate dehydrogenase-like"/>
    <property type="match status" value="1"/>
</dbReference>
<evidence type="ECO:0000256" key="8">
    <source>
        <dbReference type="ARBA" id="ARBA00023211"/>
    </source>
</evidence>
<comment type="similarity">
    <text evidence="3">Belongs to the isocitrate and isopropylmalate dehydrogenases family.</text>
</comment>
<dbReference type="InterPro" id="IPR024084">
    <property type="entry name" value="IsoPropMal-DH-like_dom"/>
</dbReference>
<keyword evidence="7" id="KW-0520">NAD</keyword>
<proteinExistence type="inferred from homology"/>
<name>A0A2K8NC06_9BACL</name>
<dbReference type="NCBIfam" id="NF006048">
    <property type="entry name" value="PRK08194.1"/>
    <property type="match status" value="1"/>
</dbReference>
<evidence type="ECO:0000256" key="1">
    <source>
        <dbReference type="ARBA" id="ARBA00001936"/>
    </source>
</evidence>
<keyword evidence="8" id="KW-0464">Manganese</keyword>
<reference evidence="12" key="1">
    <citation type="submission" date="2017-11" db="EMBL/GenBank/DDBJ databases">
        <title>Complete Genome Sequence of Kyrpidia sp. Strain EA-1, a thermophilic, hydrogen-oxidizing Bacterium, isolated from the Azores.</title>
        <authorList>
            <person name="Reiner J.E."/>
            <person name="Lapp C.J."/>
            <person name="Bunk B."/>
            <person name="Gescher J."/>
        </authorList>
    </citation>
    <scope>NUCLEOTIDE SEQUENCE [LARGE SCALE GENOMIC DNA]</scope>
    <source>
        <strain evidence="12">EA-1</strain>
    </source>
</reference>
<dbReference type="EMBL" id="CP024955">
    <property type="protein sequence ID" value="ATY86100.1"/>
    <property type="molecule type" value="Genomic_DNA"/>
</dbReference>
<comment type="cofactor">
    <cofactor evidence="1">
        <name>Mn(2+)</name>
        <dbReference type="ChEBI" id="CHEBI:29035"/>
    </cofactor>
</comment>
<organism evidence="11 12">
    <name type="scientific">Kyrpidia spormannii</name>
    <dbReference type="NCBI Taxonomy" id="2055160"/>
    <lineage>
        <taxon>Bacteria</taxon>
        <taxon>Bacillati</taxon>
        <taxon>Bacillota</taxon>
        <taxon>Bacilli</taxon>
        <taxon>Bacillales</taxon>
        <taxon>Alicyclobacillaceae</taxon>
        <taxon>Kyrpidia</taxon>
    </lineage>
</organism>
<dbReference type="RefSeq" id="WP_100668849.1">
    <property type="nucleotide sequence ID" value="NZ_CP024955.1"/>
</dbReference>
<sequence>MRTHRIAVIPGDGIGPEVVREGVKVLEAATTRAGTFRLEFDWLPWNCSYYRRHGRMMPEDGIEQLRAYDGIYLGAVGDPSVPDHVSVWQLILPIRKAFQQYVNLRPAKLLAGLESPLRHKEARDLDFVIVRENTEGEYSDIGGRLHPGTPVEMAVQTSVFTRYGIERVARYALSLARRRRGRVAVATKSNGLAHTMPYWDEVIRSCRVEFPDVDVSFYHVDALSTLFVLRPETLDVVLATNLFGDILSDLGAAVVGGLGVAPAGNINPEKRFPSMFEPVHGSAPDIAGKGIANPIAAIWSGAMMLEHLGYPEPAAEVVRAIEQVLAEGRVRTRDLGGTASTEEVGDAVVRALEHPRPVGARPR</sequence>
<dbReference type="AlphaFoldDB" id="A0A2K8NC06"/>
<dbReference type="Pfam" id="PF00180">
    <property type="entry name" value="Iso_dh"/>
    <property type="match status" value="1"/>
</dbReference>
<dbReference type="NCBIfam" id="TIGR02089">
    <property type="entry name" value="TTC"/>
    <property type="match status" value="1"/>
</dbReference>
<evidence type="ECO:0000256" key="3">
    <source>
        <dbReference type="ARBA" id="ARBA00007769"/>
    </source>
</evidence>
<keyword evidence="6" id="KW-0560">Oxidoreductase</keyword>
<comment type="catalytic activity">
    <reaction evidence="9">
        <text>(R)-malate + NAD(+) = pyruvate + CO2 + NADH</text>
        <dbReference type="Rhea" id="RHEA:18365"/>
        <dbReference type="ChEBI" id="CHEBI:15361"/>
        <dbReference type="ChEBI" id="CHEBI:15588"/>
        <dbReference type="ChEBI" id="CHEBI:16526"/>
        <dbReference type="ChEBI" id="CHEBI:57540"/>
        <dbReference type="ChEBI" id="CHEBI:57945"/>
        <dbReference type="EC" id="1.1.1.83"/>
    </reaction>
</comment>
<evidence type="ECO:0000313" key="12">
    <source>
        <dbReference type="Proteomes" id="UP000231932"/>
    </source>
</evidence>
<dbReference type="InterPro" id="IPR019818">
    <property type="entry name" value="IsoCit/isopropylmalate_DH_CS"/>
</dbReference>
<dbReference type="PROSITE" id="PS00470">
    <property type="entry name" value="IDH_IMDH"/>
    <property type="match status" value="1"/>
</dbReference>
<dbReference type="Gene3D" id="3.40.718.10">
    <property type="entry name" value="Isopropylmalate Dehydrogenase"/>
    <property type="match status" value="1"/>
</dbReference>
<dbReference type="SMART" id="SM01329">
    <property type="entry name" value="Iso_dh"/>
    <property type="match status" value="1"/>
</dbReference>
<evidence type="ECO:0000256" key="9">
    <source>
        <dbReference type="ARBA" id="ARBA00049301"/>
    </source>
</evidence>
<dbReference type="Proteomes" id="UP000231932">
    <property type="component" value="Chromosome"/>
</dbReference>
<dbReference type="InterPro" id="IPR011829">
    <property type="entry name" value="TTC_DH"/>
</dbReference>
<dbReference type="InterPro" id="IPR050501">
    <property type="entry name" value="ICDH/IPMDH"/>
</dbReference>
<evidence type="ECO:0000256" key="6">
    <source>
        <dbReference type="ARBA" id="ARBA00023002"/>
    </source>
</evidence>
<evidence type="ECO:0000259" key="10">
    <source>
        <dbReference type="SMART" id="SM01329"/>
    </source>
</evidence>
<gene>
    <name evidence="11" type="ORF">CVV65_15175</name>
</gene>
<dbReference type="GO" id="GO:0046553">
    <property type="term" value="F:D-malate dehydrogenase (decarboxylating) (NAD+) activity"/>
    <property type="evidence" value="ECO:0007669"/>
    <property type="project" value="UniProtKB-EC"/>
</dbReference>
<protein>
    <recommendedName>
        <fullName evidence="4">D-malate dehydrogenase (decarboxylating)</fullName>
        <ecNumber evidence="4">1.1.1.83</ecNumber>
    </recommendedName>
</protein>
<evidence type="ECO:0000313" key="11">
    <source>
        <dbReference type="EMBL" id="ATY86100.1"/>
    </source>
</evidence>
<dbReference type="EC" id="1.1.1.83" evidence="4"/>
<keyword evidence="5" id="KW-0479">Metal-binding</keyword>
<dbReference type="GO" id="GO:0000287">
    <property type="term" value="F:magnesium ion binding"/>
    <property type="evidence" value="ECO:0007669"/>
    <property type="project" value="InterPro"/>
</dbReference>
<evidence type="ECO:0000256" key="4">
    <source>
        <dbReference type="ARBA" id="ARBA00013126"/>
    </source>
</evidence>
<dbReference type="OrthoDB" id="9806254at2"/>
<feature type="domain" description="Isopropylmalate dehydrogenase-like" evidence="10">
    <location>
        <begin position="5"/>
        <end position="348"/>
    </location>
</feature>
<accession>A0A2K8NC06</accession>
<evidence type="ECO:0000256" key="5">
    <source>
        <dbReference type="ARBA" id="ARBA00022723"/>
    </source>
</evidence>
<dbReference type="GO" id="GO:0051287">
    <property type="term" value="F:NAD binding"/>
    <property type="evidence" value="ECO:0007669"/>
    <property type="project" value="InterPro"/>
</dbReference>
<evidence type="ECO:0000256" key="7">
    <source>
        <dbReference type="ARBA" id="ARBA00023027"/>
    </source>
</evidence>
<dbReference type="PANTHER" id="PTHR43275">
    <property type="entry name" value="D-MALATE DEHYDROGENASE [DECARBOXYLATING]"/>
    <property type="match status" value="1"/>
</dbReference>